<feature type="coiled-coil region" evidence="1">
    <location>
        <begin position="410"/>
        <end position="437"/>
    </location>
</feature>
<feature type="compositionally biased region" description="Polar residues" evidence="2">
    <location>
        <begin position="176"/>
        <end position="190"/>
    </location>
</feature>
<sequence>MSPIPRGHLSSSNIPPSSWNKAKTPQLNKKRSVTSFLFGSRGKKDKEMRAESIACASDASLAGLSRSINYAPSRDDTPPFAPPTIPNARRTPLNRVWEGAPDASNASPKEQDALTTSVSRSDSEPLRRVPVPDLLDPSTTPKLSSTPKLSITTATLSSRPLSEAPTHPYSIAPLRRQSSSIELTGASTAPVTADRPSPPSPIRKASVEVPRKRESCASNARRASTATDRMSLRQAFHEHNVPPCPPAPPPNVPLPAPPTSPNASFMEAFTPEGSPRSIGVTSTPPPRPRGTSIISQHSSPRPNSQHATIASSPRNSTRHPSVVTFADTNTPSLHSPLIPSPMSSPRLSFSSKRASKDTGSPRSDKSDRKSSKRASANEPPETLSNAELYEALRTQRSRFDALASHLLQVTARLEAERASYERRVEALEMEAKAKAQETAGLKWIVTNWNETHRDSLASGKGSMSPGAHLRRVSSMPHITITSPVMKATPSTTTTPSASQEGLGIHMPALEPSSSTESVDTTGSPLANIDAQLSPAAVIIDSPGKTVSSFNTPLILDELANIGAALGIEFSP</sequence>
<feature type="region of interest" description="Disordered" evidence="2">
    <location>
        <begin position="68"/>
        <end position="385"/>
    </location>
</feature>
<feature type="compositionally biased region" description="Polar residues" evidence="2">
    <location>
        <begin position="9"/>
        <end position="37"/>
    </location>
</feature>
<evidence type="ECO:0000256" key="2">
    <source>
        <dbReference type="SAM" id="MobiDB-lite"/>
    </source>
</evidence>
<organism evidence="3 4">
    <name type="scientific">Sistotremastrum suecicum HHB10207 ss-3</name>
    <dbReference type="NCBI Taxonomy" id="1314776"/>
    <lineage>
        <taxon>Eukaryota</taxon>
        <taxon>Fungi</taxon>
        <taxon>Dikarya</taxon>
        <taxon>Basidiomycota</taxon>
        <taxon>Agaricomycotina</taxon>
        <taxon>Agaricomycetes</taxon>
        <taxon>Sistotremastrales</taxon>
        <taxon>Sistotremastraceae</taxon>
        <taxon>Sistotremastrum</taxon>
    </lineage>
</organism>
<dbReference type="EMBL" id="KV428210">
    <property type="protein sequence ID" value="KZT33931.1"/>
    <property type="molecule type" value="Genomic_DNA"/>
</dbReference>
<feature type="compositionally biased region" description="Pro residues" evidence="2">
    <location>
        <begin position="242"/>
        <end position="260"/>
    </location>
</feature>
<evidence type="ECO:0000313" key="3">
    <source>
        <dbReference type="EMBL" id="KZT33931.1"/>
    </source>
</evidence>
<proteinExistence type="predicted"/>
<feature type="compositionally biased region" description="Basic and acidic residues" evidence="2">
    <location>
        <begin position="205"/>
        <end position="215"/>
    </location>
</feature>
<keyword evidence="4" id="KW-1185">Reference proteome</keyword>
<feature type="compositionally biased region" description="Polar residues" evidence="2">
    <location>
        <begin position="104"/>
        <end position="120"/>
    </location>
</feature>
<feature type="compositionally biased region" description="Polar residues" evidence="2">
    <location>
        <begin position="216"/>
        <end position="228"/>
    </location>
</feature>
<feature type="compositionally biased region" description="Low complexity" evidence="2">
    <location>
        <begin position="340"/>
        <end position="352"/>
    </location>
</feature>
<keyword evidence="1" id="KW-0175">Coiled coil</keyword>
<protein>
    <submittedName>
        <fullName evidence="3">Uncharacterized protein</fullName>
    </submittedName>
</protein>
<dbReference type="AlphaFoldDB" id="A0A165Z4N5"/>
<gene>
    <name evidence="3" type="ORF">SISSUDRAFT_1065747</name>
</gene>
<feature type="region of interest" description="Disordered" evidence="2">
    <location>
        <begin position="1"/>
        <end position="50"/>
    </location>
</feature>
<feature type="compositionally biased region" description="Polar residues" evidence="2">
    <location>
        <begin position="137"/>
        <end position="160"/>
    </location>
</feature>
<dbReference type="Proteomes" id="UP000076798">
    <property type="component" value="Unassembled WGS sequence"/>
</dbReference>
<reference evidence="3 4" key="1">
    <citation type="journal article" date="2016" name="Mol. Biol. Evol.">
        <title>Comparative Genomics of Early-Diverging Mushroom-Forming Fungi Provides Insights into the Origins of Lignocellulose Decay Capabilities.</title>
        <authorList>
            <person name="Nagy L.G."/>
            <person name="Riley R."/>
            <person name="Tritt A."/>
            <person name="Adam C."/>
            <person name="Daum C."/>
            <person name="Floudas D."/>
            <person name="Sun H."/>
            <person name="Yadav J.S."/>
            <person name="Pangilinan J."/>
            <person name="Larsson K.H."/>
            <person name="Matsuura K."/>
            <person name="Barry K."/>
            <person name="Labutti K."/>
            <person name="Kuo R."/>
            <person name="Ohm R.A."/>
            <person name="Bhattacharya S.S."/>
            <person name="Shirouzu T."/>
            <person name="Yoshinaga Y."/>
            <person name="Martin F.M."/>
            <person name="Grigoriev I.V."/>
            <person name="Hibbett D.S."/>
        </authorList>
    </citation>
    <scope>NUCLEOTIDE SEQUENCE [LARGE SCALE GENOMIC DNA]</scope>
    <source>
        <strain evidence="3 4">HHB10207 ss-3</strain>
    </source>
</reference>
<accession>A0A165Z4N5</accession>
<feature type="compositionally biased region" description="Polar residues" evidence="2">
    <location>
        <begin position="296"/>
        <end position="319"/>
    </location>
</feature>
<dbReference type="OrthoDB" id="2804750at2759"/>
<evidence type="ECO:0000313" key="4">
    <source>
        <dbReference type="Proteomes" id="UP000076798"/>
    </source>
</evidence>
<name>A0A165Z4N5_9AGAM</name>
<evidence type="ECO:0000256" key="1">
    <source>
        <dbReference type="SAM" id="Coils"/>
    </source>
</evidence>